<dbReference type="Pfam" id="PF10282">
    <property type="entry name" value="Lactonase"/>
    <property type="match status" value="1"/>
</dbReference>
<dbReference type="InterPro" id="IPR019405">
    <property type="entry name" value="Lactonase_7-beta_prop"/>
</dbReference>
<dbReference type="OrthoDB" id="1715191at2759"/>
<comment type="similarity">
    <text evidence="1">Belongs to the cycloisomerase 2 family.</text>
</comment>
<dbReference type="Gene3D" id="2.130.10.10">
    <property type="entry name" value="YVTN repeat-like/Quinoprotein amine dehydrogenase"/>
    <property type="match status" value="1"/>
</dbReference>
<dbReference type="AlphaFoldDB" id="M7SS79"/>
<dbReference type="GO" id="GO:0017057">
    <property type="term" value="F:6-phosphogluconolactonase activity"/>
    <property type="evidence" value="ECO:0007669"/>
    <property type="project" value="TreeGrafter"/>
</dbReference>
<dbReference type="OMA" id="GSKWIAI"/>
<dbReference type="InterPro" id="IPR050282">
    <property type="entry name" value="Cycloisomerase_2"/>
</dbReference>
<evidence type="ECO:0000256" key="1">
    <source>
        <dbReference type="ARBA" id="ARBA00005564"/>
    </source>
</evidence>
<accession>M7SS79</accession>
<protein>
    <submittedName>
        <fullName evidence="2">Putative carboxy--muconate cyclase protein</fullName>
    </submittedName>
</protein>
<evidence type="ECO:0000313" key="3">
    <source>
        <dbReference type="Proteomes" id="UP000012174"/>
    </source>
</evidence>
<dbReference type="HOGENOM" id="CLU_045869_0_0_1"/>
<dbReference type="EMBL" id="KB706095">
    <property type="protein sequence ID" value="EMR69359.1"/>
    <property type="molecule type" value="Genomic_DNA"/>
</dbReference>
<dbReference type="PANTHER" id="PTHR30344">
    <property type="entry name" value="6-PHOSPHOGLUCONOLACTONASE-RELATED"/>
    <property type="match status" value="1"/>
</dbReference>
<evidence type="ECO:0000313" key="2">
    <source>
        <dbReference type="EMBL" id="EMR69359.1"/>
    </source>
</evidence>
<dbReference type="eggNOG" id="ENOG502RZKQ">
    <property type="taxonomic scope" value="Eukaryota"/>
</dbReference>
<organism evidence="2 3">
    <name type="scientific">Eutypa lata (strain UCR-EL1)</name>
    <name type="common">Grapevine dieback disease fungus</name>
    <name type="synonym">Eutypa armeniacae</name>
    <dbReference type="NCBI Taxonomy" id="1287681"/>
    <lineage>
        <taxon>Eukaryota</taxon>
        <taxon>Fungi</taxon>
        <taxon>Dikarya</taxon>
        <taxon>Ascomycota</taxon>
        <taxon>Pezizomycotina</taxon>
        <taxon>Sordariomycetes</taxon>
        <taxon>Xylariomycetidae</taxon>
        <taxon>Xylariales</taxon>
        <taxon>Diatrypaceae</taxon>
        <taxon>Eutypa</taxon>
    </lineage>
</organism>
<dbReference type="InterPro" id="IPR015943">
    <property type="entry name" value="WD40/YVTN_repeat-like_dom_sf"/>
</dbReference>
<keyword evidence="3" id="KW-1185">Reference proteome</keyword>
<gene>
    <name evidence="2" type="ORF">UCREL1_3619</name>
</gene>
<name>M7SS79_EUTLA</name>
<proteinExistence type="inferred from homology"/>
<dbReference type="PANTHER" id="PTHR30344:SF4">
    <property type="entry name" value="CYCLASE, PUTATIVE (AFU_ORTHOLOGUE AFUA_6G11580)-RELATED"/>
    <property type="match status" value="1"/>
</dbReference>
<sequence>MRSSLLFAAGVTPVLCDTHYFFSGFFSGTAIVGVEFDEAASTLTLANNITTSATSGSKWIAIDAQKKNLFVGTTGAYQSYAITDDLSLTYQSNITISGDCTNANFITASPESPYTVFATSYSEGCPTLAISVGESGELEENFANATYDSAAGVHGTALSPNNDFIYSADDMGNAVWVHSYDKETGTIEEVQYLAAADGSDSRHVTVHPNGQWVYVVYEAANSIATYKRDTATGELTFTNTTYSILPSGFTNSSSYWADEVLISIPSSSNSSATSPKYLLAATRSRTTDIPGYVSAFALDSKTGAITEQLFLTPTTNSGGSANAVSPAPFSEDYFAITDSGSNFIEMWKIDASGEETTAAPVAHLDLESGPANVVWYS</sequence>
<dbReference type="SUPFAM" id="SSF75011">
    <property type="entry name" value="3-carboxy-cis,cis-mucoante lactonizing enzyme"/>
    <property type="match status" value="1"/>
</dbReference>
<dbReference type="Proteomes" id="UP000012174">
    <property type="component" value="Unassembled WGS sequence"/>
</dbReference>
<reference evidence="3" key="1">
    <citation type="journal article" date="2013" name="Genome Announc.">
        <title>Draft genome sequence of the grapevine dieback fungus Eutypa lata UCR-EL1.</title>
        <authorList>
            <person name="Blanco-Ulate B."/>
            <person name="Rolshausen P.E."/>
            <person name="Cantu D."/>
        </authorList>
    </citation>
    <scope>NUCLEOTIDE SEQUENCE [LARGE SCALE GENOMIC DNA]</scope>
    <source>
        <strain evidence="3">UCR-EL1</strain>
    </source>
</reference>
<dbReference type="KEGG" id="ela:UCREL1_3619"/>